<sequence>SNHLLGAPGAFKTAHPGELTLQPLPDSGFGSTSNLNVAAKHIYHTKKHGKVSSKPPKFLRYPPPDEIRHSTKEGQALYWATSLHMFTYTYINKVLGKAPAPPPFNIPQLQWVRGGIAFTIQQDGRRGGCYIIEELVDSSKYGPFIKYIHNSSATPVEGLSASETDIALFLCFTQHVQWNKTGGQVFISDFQGAGPFLSDPQIMTHPQNFYRSVGNIFCDGNVPELFDQFPNQHTCNKYCDWFDLTSHPPTPMIAQSD</sequence>
<evidence type="ECO:0000259" key="5">
    <source>
        <dbReference type="PROSITE" id="PS51158"/>
    </source>
</evidence>
<accession>A0A4Y7PUA2</accession>
<feature type="domain" description="Alpha-type protein kinase" evidence="5">
    <location>
        <begin position="1"/>
        <end position="247"/>
    </location>
</feature>
<evidence type="ECO:0000313" key="7">
    <source>
        <dbReference type="Proteomes" id="UP000294933"/>
    </source>
</evidence>
<evidence type="ECO:0000256" key="4">
    <source>
        <dbReference type="SAM" id="MobiDB-lite"/>
    </source>
</evidence>
<dbReference type="Pfam" id="PF02816">
    <property type="entry name" value="Alpha_kinase"/>
    <property type="match status" value="1"/>
</dbReference>
<evidence type="ECO:0000256" key="3">
    <source>
        <dbReference type="ARBA" id="ARBA00022777"/>
    </source>
</evidence>
<dbReference type="GO" id="GO:0004674">
    <property type="term" value="F:protein serine/threonine kinase activity"/>
    <property type="evidence" value="ECO:0007669"/>
    <property type="project" value="UniProtKB-KW"/>
</dbReference>
<dbReference type="EMBL" id="ML170206">
    <property type="protein sequence ID" value="TDL18616.1"/>
    <property type="molecule type" value="Genomic_DNA"/>
</dbReference>
<dbReference type="InterPro" id="IPR011009">
    <property type="entry name" value="Kinase-like_dom_sf"/>
</dbReference>
<dbReference type="VEuPathDB" id="FungiDB:BD410DRAFT_728351"/>
<dbReference type="STRING" id="50990.A0A4Y7PUA2"/>
<keyword evidence="1" id="KW-0723">Serine/threonine-protein kinase</keyword>
<keyword evidence="7" id="KW-1185">Reference proteome</keyword>
<dbReference type="InterPro" id="IPR004166">
    <property type="entry name" value="a-kinase_dom"/>
</dbReference>
<dbReference type="Proteomes" id="UP000294933">
    <property type="component" value="Unassembled WGS sequence"/>
</dbReference>
<gene>
    <name evidence="6" type="ORF">BD410DRAFT_728351</name>
</gene>
<feature type="non-terminal residue" evidence="6">
    <location>
        <position position="1"/>
    </location>
</feature>
<evidence type="ECO:0000313" key="6">
    <source>
        <dbReference type="EMBL" id="TDL18616.1"/>
    </source>
</evidence>
<proteinExistence type="predicted"/>
<feature type="region of interest" description="Disordered" evidence="4">
    <location>
        <begin position="46"/>
        <end position="66"/>
    </location>
</feature>
<dbReference type="AlphaFoldDB" id="A0A4Y7PUA2"/>
<keyword evidence="2" id="KW-0808">Transferase</keyword>
<organism evidence="6 7">
    <name type="scientific">Rickenella mellea</name>
    <dbReference type="NCBI Taxonomy" id="50990"/>
    <lineage>
        <taxon>Eukaryota</taxon>
        <taxon>Fungi</taxon>
        <taxon>Dikarya</taxon>
        <taxon>Basidiomycota</taxon>
        <taxon>Agaricomycotina</taxon>
        <taxon>Agaricomycetes</taxon>
        <taxon>Hymenochaetales</taxon>
        <taxon>Rickenellaceae</taxon>
        <taxon>Rickenella</taxon>
    </lineage>
</organism>
<dbReference type="GO" id="GO:0005524">
    <property type="term" value="F:ATP binding"/>
    <property type="evidence" value="ECO:0007669"/>
    <property type="project" value="InterPro"/>
</dbReference>
<dbReference type="OrthoDB" id="301415at2759"/>
<name>A0A4Y7PUA2_9AGAM</name>
<dbReference type="PROSITE" id="PS51158">
    <property type="entry name" value="ALPHA_KINASE"/>
    <property type="match status" value="1"/>
</dbReference>
<dbReference type="SUPFAM" id="SSF56112">
    <property type="entry name" value="Protein kinase-like (PK-like)"/>
    <property type="match status" value="1"/>
</dbReference>
<evidence type="ECO:0000256" key="1">
    <source>
        <dbReference type="ARBA" id="ARBA00022527"/>
    </source>
</evidence>
<keyword evidence="3" id="KW-0418">Kinase</keyword>
<protein>
    <recommendedName>
        <fullName evidence="5">Alpha-type protein kinase domain-containing protein</fullName>
    </recommendedName>
</protein>
<dbReference type="Gene3D" id="3.20.200.10">
    <property type="entry name" value="MHCK/EF2 kinase"/>
    <property type="match status" value="1"/>
</dbReference>
<reference evidence="6 7" key="1">
    <citation type="submission" date="2018-06" db="EMBL/GenBank/DDBJ databases">
        <title>A transcriptomic atlas of mushroom development highlights an independent origin of complex multicellularity.</title>
        <authorList>
            <consortium name="DOE Joint Genome Institute"/>
            <person name="Krizsan K."/>
            <person name="Almasi E."/>
            <person name="Merenyi Z."/>
            <person name="Sahu N."/>
            <person name="Viragh M."/>
            <person name="Koszo T."/>
            <person name="Mondo S."/>
            <person name="Kiss B."/>
            <person name="Balint B."/>
            <person name="Kues U."/>
            <person name="Barry K."/>
            <person name="Hegedus J.C."/>
            <person name="Henrissat B."/>
            <person name="Johnson J."/>
            <person name="Lipzen A."/>
            <person name="Ohm R."/>
            <person name="Nagy I."/>
            <person name="Pangilinan J."/>
            <person name="Yan J."/>
            <person name="Xiong Y."/>
            <person name="Grigoriev I.V."/>
            <person name="Hibbett D.S."/>
            <person name="Nagy L.G."/>
        </authorList>
    </citation>
    <scope>NUCLEOTIDE SEQUENCE [LARGE SCALE GENOMIC DNA]</scope>
    <source>
        <strain evidence="6 7">SZMC22713</strain>
    </source>
</reference>
<evidence type="ECO:0000256" key="2">
    <source>
        <dbReference type="ARBA" id="ARBA00022679"/>
    </source>
</evidence>